<keyword evidence="1" id="KW-1133">Transmembrane helix</keyword>
<dbReference type="AlphaFoldDB" id="A0A6L6XPU0"/>
<reference evidence="2 3" key="1">
    <citation type="submission" date="2019-12" db="EMBL/GenBank/DDBJ databases">
        <authorList>
            <person name="Huq M.A."/>
        </authorList>
    </citation>
    <scope>NUCLEOTIDE SEQUENCE [LARGE SCALE GENOMIC DNA]</scope>
    <source>
        <strain evidence="2 3">MAH-18</strain>
    </source>
</reference>
<accession>A0A6L6XPU0</accession>
<evidence type="ECO:0000313" key="2">
    <source>
        <dbReference type="EMBL" id="MVQ47635.1"/>
    </source>
</evidence>
<sequence>MREDEDDDLDAPPIWFAGQHLPPDARRMGLSHHVGEGAILDFAGRLDSAKPVHRITAWVLLLVFGLPVVLSVLRLVAAL</sequence>
<gene>
    <name evidence="2" type="ORF">GON03_00465</name>
</gene>
<organism evidence="2 3">
    <name type="scientific">Nocardioides agri</name>
    <dbReference type="NCBI Taxonomy" id="2682843"/>
    <lineage>
        <taxon>Bacteria</taxon>
        <taxon>Bacillati</taxon>
        <taxon>Actinomycetota</taxon>
        <taxon>Actinomycetes</taxon>
        <taxon>Propionibacteriales</taxon>
        <taxon>Nocardioidaceae</taxon>
        <taxon>Nocardioides</taxon>
    </lineage>
</organism>
<comment type="caution">
    <text evidence="2">The sequence shown here is derived from an EMBL/GenBank/DDBJ whole genome shotgun (WGS) entry which is preliminary data.</text>
</comment>
<name>A0A6L6XPU0_9ACTN</name>
<protein>
    <submittedName>
        <fullName evidence="2">Uncharacterized protein</fullName>
    </submittedName>
</protein>
<evidence type="ECO:0000313" key="3">
    <source>
        <dbReference type="Proteomes" id="UP000473525"/>
    </source>
</evidence>
<dbReference type="EMBL" id="WSEK01000003">
    <property type="protein sequence ID" value="MVQ47635.1"/>
    <property type="molecule type" value="Genomic_DNA"/>
</dbReference>
<feature type="transmembrane region" description="Helical" evidence="1">
    <location>
        <begin position="55"/>
        <end position="77"/>
    </location>
</feature>
<evidence type="ECO:0000256" key="1">
    <source>
        <dbReference type="SAM" id="Phobius"/>
    </source>
</evidence>
<keyword evidence="1" id="KW-0472">Membrane</keyword>
<dbReference type="Proteomes" id="UP000473525">
    <property type="component" value="Unassembled WGS sequence"/>
</dbReference>
<keyword evidence="1" id="KW-0812">Transmembrane</keyword>
<dbReference type="RefSeq" id="WP_157339786.1">
    <property type="nucleotide sequence ID" value="NZ_WSEK01000003.1"/>
</dbReference>
<keyword evidence="3" id="KW-1185">Reference proteome</keyword>
<proteinExistence type="predicted"/>